<dbReference type="Proteomes" id="UP000297540">
    <property type="component" value="Unassembled WGS sequence"/>
</dbReference>
<reference evidence="1 2" key="1">
    <citation type="journal article" date="2017" name="Int. J. Syst. Evol. Microbiol.">
        <title>Mucilaginibacterpsychrotolerans sp. nov., isolated from peatlands.</title>
        <authorList>
            <person name="Deng Y."/>
            <person name="Shen L."/>
            <person name="Xu B."/>
            <person name="Liu Y."/>
            <person name="Gu Z."/>
            <person name="Liu H."/>
            <person name="Zhou Y."/>
        </authorList>
    </citation>
    <scope>NUCLEOTIDE SEQUENCE [LARGE SCALE GENOMIC DNA]</scope>
    <source>
        <strain evidence="1 2">NH7-4</strain>
    </source>
</reference>
<dbReference type="EMBL" id="SOZE01000067">
    <property type="protein sequence ID" value="TFF29738.1"/>
    <property type="molecule type" value="Genomic_DNA"/>
</dbReference>
<dbReference type="RefSeq" id="WP_134737992.1">
    <property type="nucleotide sequence ID" value="NZ_SOZE01000067.1"/>
</dbReference>
<accession>A0A4Y8RX31</accession>
<keyword evidence="2" id="KW-1185">Reference proteome</keyword>
<organism evidence="1 2">
    <name type="scientific">Mucilaginibacter psychrotolerans</name>
    <dbReference type="NCBI Taxonomy" id="1524096"/>
    <lineage>
        <taxon>Bacteria</taxon>
        <taxon>Pseudomonadati</taxon>
        <taxon>Bacteroidota</taxon>
        <taxon>Sphingobacteriia</taxon>
        <taxon>Sphingobacteriales</taxon>
        <taxon>Sphingobacteriaceae</taxon>
        <taxon>Mucilaginibacter</taxon>
    </lineage>
</organism>
<name>A0A4Y8RX31_9SPHI</name>
<proteinExistence type="predicted"/>
<dbReference type="OrthoDB" id="9918065at2"/>
<gene>
    <name evidence="1" type="ORF">E2R66_27950</name>
</gene>
<evidence type="ECO:0000313" key="1">
    <source>
        <dbReference type="EMBL" id="TFF29738.1"/>
    </source>
</evidence>
<dbReference type="AlphaFoldDB" id="A0A4Y8RX31"/>
<protein>
    <submittedName>
        <fullName evidence="1">Uncharacterized protein</fullName>
    </submittedName>
</protein>
<sequence length="160" mass="18272">MTKRIKKSTTILGIVCLCCTLVSFAVLRKTEIWQSVPDNTTTKIRLITHMEKNALQEEFIKHVLYRHMSIDTTSSYPGHLNTTVGRWENYYVRFSLETKDSIETVSGFYGHIGLNGLNSTPTVSNIVWKPISYNSKGWEEMTTIASLRDAQIQYNAFSGR</sequence>
<comment type="caution">
    <text evidence="1">The sequence shown here is derived from an EMBL/GenBank/DDBJ whole genome shotgun (WGS) entry which is preliminary data.</text>
</comment>
<evidence type="ECO:0000313" key="2">
    <source>
        <dbReference type="Proteomes" id="UP000297540"/>
    </source>
</evidence>